<name>A0A0P7A4W9_9FLAO</name>
<dbReference type="Proteomes" id="UP000050280">
    <property type="component" value="Unassembled WGS sequence"/>
</dbReference>
<dbReference type="STRING" id="1300341.I595_2737"/>
<evidence type="ECO:0000259" key="1">
    <source>
        <dbReference type="Pfam" id="PF00561"/>
    </source>
</evidence>
<dbReference type="SUPFAM" id="SSF53474">
    <property type="entry name" value="alpha/beta-Hydrolases"/>
    <property type="match status" value="1"/>
</dbReference>
<dbReference type="OrthoDB" id="9785847at2"/>
<dbReference type="Pfam" id="PF00561">
    <property type="entry name" value="Abhydrolase_1"/>
    <property type="match status" value="1"/>
</dbReference>
<feature type="domain" description="AB hydrolase-1" evidence="1">
    <location>
        <begin position="77"/>
        <end position="222"/>
    </location>
</feature>
<protein>
    <submittedName>
        <fullName evidence="2">Alpha/beta hydrolase fold protein</fullName>
    </submittedName>
</protein>
<accession>A0A0P7A4W9</accession>
<gene>
    <name evidence="2" type="ORF">I595_2737</name>
</gene>
<evidence type="ECO:0000313" key="2">
    <source>
        <dbReference type="EMBL" id="KPM31470.1"/>
    </source>
</evidence>
<keyword evidence="2" id="KW-0378">Hydrolase</keyword>
<dbReference type="InterPro" id="IPR000073">
    <property type="entry name" value="AB_hydrolase_1"/>
</dbReference>
<dbReference type="EMBL" id="LDJX01000005">
    <property type="protein sequence ID" value="KPM31470.1"/>
    <property type="molecule type" value="Genomic_DNA"/>
</dbReference>
<keyword evidence="3" id="KW-1185">Reference proteome</keyword>
<dbReference type="PATRIC" id="fig|1300341.3.peg.2894"/>
<dbReference type="InterPro" id="IPR029058">
    <property type="entry name" value="AB_hydrolase_fold"/>
</dbReference>
<reference evidence="2 3" key="1">
    <citation type="submission" date="2015-09" db="EMBL/GenBank/DDBJ databases">
        <title>Genome sequence of the marine flavobacterium Croceitalea dokdonensis DOKDO 023 that contains proton- and sodium-pumping rhodopsins.</title>
        <authorList>
            <person name="Kwon S.-K."/>
            <person name="Lee H.K."/>
            <person name="Kwak M.-J."/>
            <person name="Kim J.F."/>
        </authorList>
    </citation>
    <scope>NUCLEOTIDE SEQUENCE [LARGE SCALE GENOMIC DNA]</scope>
    <source>
        <strain evidence="2 3">DOKDO 023</strain>
    </source>
</reference>
<comment type="caution">
    <text evidence="2">The sequence shown here is derived from an EMBL/GenBank/DDBJ whole genome shotgun (WGS) entry which is preliminary data.</text>
</comment>
<dbReference type="Gene3D" id="3.40.50.1820">
    <property type="entry name" value="alpha/beta hydrolase"/>
    <property type="match status" value="1"/>
</dbReference>
<dbReference type="AlphaFoldDB" id="A0A0P7A4W9"/>
<proteinExistence type="predicted"/>
<dbReference type="RefSeq" id="WP_054559755.1">
    <property type="nucleotide sequence ID" value="NZ_LDJX01000005.1"/>
</dbReference>
<evidence type="ECO:0000313" key="3">
    <source>
        <dbReference type="Proteomes" id="UP000050280"/>
    </source>
</evidence>
<dbReference type="GO" id="GO:0016787">
    <property type="term" value="F:hydrolase activity"/>
    <property type="evidence" value="ECO:0007669"/>
    <property type="project" value="UniProtKB-KW"/>
</dbReference>
<organism evidence="2 3">
    <name type="scientific">Croceitalea dokdonensis DOKDO 023</name>
    <dbReference type="NCBI Taxonomy" id="1300341"/>
    <lineage>
        <taxon>Bacteria</taxon>
        <taxon>Pseudomonadati</taxon>
        <taxon>Bacteroidota</taxon>
        <taxon>Flavobacteriia</taxon>
        <taxon>Flavobacteriales</taxon>
        <taxon>Flavobacteriaceae</taxon>
        <taxon>Croceitalea</taxon>
    </lineage>
</organism>
<dbReference type="PANTHER" id="PTHR46438">
    <property type="entry name" value="ALPHA/BETA-HYDROLASES SUPERFAMILY PROTEIN"/>
    <property type="match status" value="1"/>
</dbReference>
<sequence>MKKILSTLIPHLYGQWLNVIAIFSPTRAAKIGFQIFTTIRKGRVLPQQKSFLDAAKHSVETIKGHQVQAYSWPGTKPTVLLLHGWESNTHRWHKLIAKLREHQYHVLAFDAPAHGYSTGKKLHVPLYAEVLRHFINTHKPTFLIGHSMGGMTALYDHYLHPQTTVRKIVTIGSPCEFEGFMHHYQNLLKFNQRVWDAMDQGLKQWFGYHFTEFSSARFVAENTLPGLLFHDKLDKQVPYTASVKVHEHWKNSQLILTEGLGHSMHQDEVNEQIIGFLEAT</sequence>